<feature type="domain" description="PTS EIIA type-2" evidence="11">
    <location>
        <begin position="3"/>
        <end position="145"/>
    </location>
</feature>
<comment type="function">
    <text evidence="8">The phosphoenolpyruvate-dependent sugar phosphotransferase system (sugar PTS), a major carbohydrate active transport system, catalyzes the phosphorylation of incoming sugar substrates concomitantly with their translocation across the cell membrane. The enzyme II UlaABC PTS system is involved in ascorbate transport.</text>
</comment>
<dbReference type="AlphaFoldDB" id="A0A4P8IM45"/>
<keyword evidence="5 12" id="KW-0808">Transferase</keyword>
<sequence>MKNIINAENIQLNAEATDWKDAMERSGKLLVDSGYITPDYIDLTIRCVEENGPYIVITPGLALSHSRPDASVHKTGLSLLTLKEPISFGSENDPVDIVLTLAATDDTSHLEMLQGMAEYISEEENLEAIRTARDSETAAKAINEFEADL</sequence>
<dbReference type="InterPro" id="IPR051351">
    <property type="entry name" value="Ascorbate-PTS_EIIA_comp"/>
</dbReference>
<evidence type="ECO:0000256" key="9">
    <source>
        <dbReference type="ARBA" id="ARBA00041175"/>
    </source>
</evidence>
<proteinExistence type="predicted"/>
<gene>
    <name evidence="12" type="ORF">AR1Y2_2795</name>
</gene>
<comment type="subcellular location">
    <subcellularLocation>
        <location evidence="1">Cytoplasm</location>
    </subcellularLocation>
</comment>
<reference evidence="12 13" key="1">
    <citation type="submission" date="2019-05" db="EMBL/GenBank/DDBJ databases">
        <title>Complete genome sequencing of Anaerostipes rhamnosivorans.</title>
        <authorList>
            <person name="Bui T.P.N."/>
            <person name="de Vos W.M."/>
        </authorList>
    </citation>
    <scope>NUCLEOTIDE SEQUENCE [LARGE SCALE GENOMIC DNA]</scope>
    <source>
        <strain evidence="12 13">1y2</strain>
    </source>
</reference>
<evidence type="ECO:0000256" key="5">
    <source>
        <dbReference type="ARBA" id="ARBA00022679"/>
    </source>
</evidence>
<dbReference type="RefSeq" id="WP_137329508.1">
    <property type="nucleotide sequence ID" value="NZ_CP040058.1"/>
</dbReference>
<keyword evidence="3" id="KW-0963">Cytoplasm</keyword>
<evidence type="ECO:0000256" key="6">
    <source>
        <dbReference type="ARBA" id="ARBA00022683"/>
    </source>
</evidence>
<evidence type="ECO:0000313" key="12">
    <source>
        <dbReference type="EMBL" id="QCP36249.1"/>
    </source>
</evidence>
<keyword evidence="7" id="KW-0418">Kinase</keyword>
<dbReference type="GO" id="GO:0009401">
    <property type="term" value="P:phosphoenolpyruvate-dependent sugar phosphotransferase system"/>
    <property type="evidence" value="ECO:0007669"/>
    <property type="project" value="UniProtKB-KW"/>
</dbReference>
<evidence type="ECO:0000256" key="2">
    <source>
        <dbReference type="ARBA" id="ARBA00022448"/>
    </source>
</evidence>
<dbReference type="GO" id="GO:0005737">
    <property type="term" value="C:cytoplasm"/>
    <property type="evidence" value="ECO:0007669"/>
    <property type="project" value="UniProtKB-SubCell"/>
</dbReference>
<dbReference type="EMBL" id="CP040058">
    <property type="protein sequence ID" value="QCP36249.1"/>
    <property type="molecule type" value="Genomic_DNA"/>
</dbReference>
<dbReference type="CDD" id="cd00211">
    <property type="entry name" value="PTS_IIA_fru"/>
    <property type="match status" value="1"/>
</dbReference>
<name>A0A4P8IM45_9FIRM</name>
<evidence type="ECO:0000256" key="8">
    <source>
        <dbReference type="ARBA" id="ARBA00037387"/>
    </source>
</evidence>
<evidence type="ECO:0000256" key="4">
    <source>
        <dbReference type="ARBA" id="ARBA00022553"/>
    </source>
</evidence>
<keyword evidence="2" id="KW-0813">Transport</keyword>
<evidence type="ECO:0000256" key="3">
    <source>
        <dbReference type="ARBA" id="ARBA00022490"/>
    </source>
</evidence>
<evidence type="ECO:0000256" key="10">
    <source>
        <dbReference type="ARBA" id="ARBA00042072"/>
    </source>
</evidence>
<dbReference type="OrthoDB" id="369398at2"/>
<keyword evidence="13" id="KW-1185">Reference proteome</keyword>
<dbReference type="InterPro" id="IPR002178">
    <property type="entry name" value="PTS_EIIA_type-2_dom"/>
</dbReference>
<dbReference type="Gene3D" id="3.40.930.10">
    <property type="entry name" value="Mannitol-specific EII, Chain A"/>
    <property type="match status" value="1"/>
</dbReference>
<organism evidence="12 13">
    <name type="scientific">Anaerostipes rhamnosivorans</name>
    <dbReference type="NCBI Taxonomy" id="1229621"/>
    <lineage>
        <taxon>Bacteria</taxon>
        <taxon>Bacillati</taxon>
        <taxon>Bacillota</taxon>
        <taxon>Clostridia</taxon>
        <taxon>Lachnospirales</taxon>
        <taxon>Lachnospiraceae</taxon>
        <taxon>Anaerostipes</taxon>
    </lineage>
</organism>
<keyword evidence="6" id="KW-0598">Phosphotransferase system</keyword>
<dbReference type="Pfam" id="PF00359">
    <property type="entry name" value="PTS_EIIA_2"/>
    <property type="match status" value="1"/>
</dbReference>
<keyword evidence="4" id="KW-0597">Phosphoprotein</keyword>
<evidence type="ECO:0000256" key="1">
    <source>
        <dbReference type="ARBA" id="ARBA00004496"/>
    </source>
</evidence>
<dbReference type="SUPFAM" id="SSF55804">
    <property type="entry name" value="Phoshotransferase/anion transport protein"/>
    <property type="match status" value="1"/>
</dbReference>
<evidence type="ECO:0000256" key="7">
    <source>
        <dbReference type="ARBA" id="ARBA00022777"/>
    </source>
</evidence>
<dbReference type="Proteomes" id="UP000298653">
    <property type="component" value="Chromosome"/>
</dbReference>
<keyword evidence="12" id="KW-0670">Pyruvate</keyword>
<accession>A0A4P8IM45</accession>
<dbReference type="PANTHER" id="PTHR36203">
    <property type="entry name" value="ASCORBATE-SPECIFIC PTS SYSTEM EIIA COMPONENT"/>
    <property type="match status" value="1"/>
</dbReference>
<dbReference type="PANTHER" id="PTHR36203:SF1">
    <property type="entry name" value="ASCORBATE-SPECIFIC PTS SYSTEM EIIA COMPONENT"/>
    <property type="match status" value="1"/>
</dbReference>
<dbReference type="InterPro" id="IPR016152">
    <property type="entry name" value="PTrfase/Anion_transptr"/>
</dbReference>
<dbReference type="GO" id="GO:0016301">
    <property type="term" value="F:kinase activity"/>
    <property type="evidence" value="ECO:0007669"/>
    <property type="project" value="UniProtKB-KW"/>
</dbReference>
<evidence type="ECO:0000259" key="11">
    <source>
        <dbReference type="PROSITE" id="PS51094"/>
    </source>
</evidence>
<dbReference type="PROSITE" id="PS51094">
    <property type="entry name" value="PTS_EIIA_TYPE_2"/>
    <property type="match status" value="1"/>
</dbReference>
<protein>
    <recommendedName>
        <fullName evidence="9">Ascorbate-specific PTS system EIIA component</fullName>
    </recommendedName>
    <alternativeName>
        <fullName evidence="10">Ascorbate-specific phosphotransferase enzyme IIA component</fullName>
    </alternativeName>
</protein>
<evidence type="ECO:0000313" key="13">
    <source>
        <dbReference type="Proteomes" id="UP000298653"/>
    </source>
</evidence>
<dbReference type="KEGG" id="arf:AR1Y2_2795"/>